<comment type="function">
    <text evidence="1">This protein is one of many from the eggshell of the silk moth.</text>
</comment>
<reference evidence="8" key="1">
    <citation type="journal article" date="2008" name="Insect Biochem. Mol. Biol.">
        <title>The genome of a lepidopteran model insect, the silkworm Bombyx mori.</title>
        <authorList>
            <consortium name="International Silkworm Genome Consortium"/>
        </authorList>
    </citation>
    <scope>NUCLEOTIDE SEQUENCE [LARGE SCALE GENOMIC DNA]</scope>
    <source>
        <strain evidence="8">p50T</strain>
    </source>
</reference>
<comment type="similarity">
    <text evidence="2 4">Belongs to the chorion protein family.</text>
</comment>
<dbReference type="GO" id="GO:0042600">
    <property type="term" value="C:egg chorion"/>
    <property type="evidence" value="ECO:0007669"/>
    <property type="project" value="InterPro"/>
</dbReference>
<keyword evidence="8" id="KW-1185">Reference proteome</keyword>
<reference evidence="7" key="3">
    <citation type="submission" date="2022-06" db="UniProtKB">
        <authorList>
            <consortium name="EnsemblMetazoa"/>
        </authorList>
    </citation>
    <scope>IDENTIFICATION</scope>
    <source>
        <strain evidence="7">p50T (Dazao)</strain>
    </source>
</reference>
<protein>
    <submittedName>
        <fullName evidence="6">Chorion early B</fullName>
    </submittedName>
</protein>
<evidence type="ECO:0000256" key="3">
    <source>
        <dbReference type="ARBA" id="ARBA00022737"/>
    </source>
</evidence>
<keyword evidence="5" id="KW-0732">Signal</keyword>
<organism evidence="6">
    <name type="scientific">Bombyx mori</name>
    <name type="common">Silk moth</name>
    <dbReference type="NCBI Taxonomy" id="7091"/>
    <lineage>
        <taxon>Eukaryota</taxon>
        <taxon>Metazoa</taxon>
        <taxon>Ecdysozoa</taxon>
        <taxon>Arthropoda</taxon>
        <taxon>Hexapoda</taxon>
        <taxon>Insecta</taxon>
        <taxon>Pterygota</taxon>
        <taxon>Neoptera</taxon>
        <taxon>Endopterygota</taxon>
        <taxon>Lepidoptera</taxon>
        <taxon>Glossata</taxon>
        <taxon>Ditrysia</taxon>
        <taxon>Bombycoidea</taxon>
        <taxon>Bombycidae</taxon>
        <taxon>Bombycinae</taxon>
        <taxon>Bombyx</taxon>
    </lineage>
</organism>
<dbReference type="EnsemblMetazoa" id="XM_038017543.1">
    <property type="protein sequence ID" value="XP_037873471.1"/>
    <property type="gene ID" value="LOC119629953"/>
</dbReference>
<dbReference type="AlphaFoldDB" id="A0A0K2S2Q6"/>
<evidence type="ECO:0000313" key="6">
    <source>
        <dbReference type="EMBL" id="BAS21367.1"/>
    </source>
</evidence>
<proteinExistence type="inferred from homology"/>
<sequence length="177" mass="17799">MAKELFILALTSFVQAISSQCIGHALYRNRFLGPFGGRGYDGLSLFGRRGLGQGCGCGYGGVPSSFGGGFTVTSSSPVAPTGLVVTSENAIEGAVTVIGSLPFLGAVSTDGSFPTSGTGAISSCCGDGTVGIVSESFISPIIGDFIVPSVTPVGFTSFPRGLWGGFRKGGCGCRGVY</sequence>
<dbReference type="InterPro" id="IPR002635">
    <property type="entry name" value="Chorion"/>
</dbReference>
<evidence type="ECO:0000256" key="5">
    <source>
        <dbReference type="SAM" id="SignalP"/>
    </source>
</evidence>
<name>A0A0K2S2Q6_BOMMO</name>
<evidence type="ECO:0000313" key="8">
    <source>
        <dbReference type="Proteomes" id="UP000005204"/>
    </source>
</evidence>
<dbReference type="GO" id="GO:0007304">
    <property type="term" value="P:chorion-containing eggshell formation"/>
    <property type="evidence" value="ECO:0007669"/>
    <property type="project" value="InterPro"/>
</dbReference>
<accession>A0A0K2S2Q6</accession>
<evidence type="ECO:0000313" key="7">
    <source>
        <dbReference type="EnsemblMetazoa" id="XP_037873471.1"/>
    </source>
</evidence>
<dbReference type="GO" id="GO:0005213">
    <property type="term" value="F:structural constituent of egg chorion"/>
    <property type="evidence" value="ECO:0007669"/>
    <property type="project" value="InterPro"/>
</dbReference>
<evidence type="ECO:0000256" key="1">
    <source>
        <dbReference type="ARBA" id="ARBA00003434"/>
    </source>
</evidence>
<dbReference type="Proteomes" id="UP000005204">
    <property type="component" value="Unassembled WGS sequence"/>
</dbReference>
<evidence type="ECO:0000256" key="4">
    <source>
        <dbReference type="RuleBase" id="RU004378"/>
    </source>
</evidence>
<feature type="signal peptide" evidence="5">
    <location>
        <begin position="1"/>
        <end position="16"/>
    </location>
</feature>
<feature type="chain" id="PRO_5036294044" evidence="5">
    <location>
        <begin position="17"/>
        <end position="177"/>
    </location>
</feature>
<dbReference type="Pfam" id="PF01723">
    <property type="entry name" value="Chorion_1"/>
    <property type="match status" value="1"/>
</dbReference>
<evidence type="ECO:0000256" key="2">
    <source>
        <dbReference type="ARBA" id="ARBA00005906"/>
    </source>
</evidence>
<gene>
    <name evidence="6" type="primary">BmCho-2</name>
</gene>
<keyword evidence="3" id="KW-0677">Repeat</keyword>
<dbReference type="EMBL" id="AB999997">
    <property type="protein sequence ID" value="BAS21367.1"/>
    <property type="molecule type" value="Genomic_DNA"/>
</dbReference>
<reference evidence="6" key="2">
    <citation type="journal article" date="2015" name="Sci. Data">
        <title>Construction, complete sequence, and annotation of a BAC contig covering the silkworm chorion locus.</title>
        <authorList>
            <person name="Chen Z."/>
            <person name="Nohata J."/>
            <person name="Guo H."/>
            <person name="Li S."/>
            <person name="Liu J."/>
            <person name="Guo Y."/>
            <person name="Yamamoto K."/>
            <person name="Kadono-Okuda K."/>
            <person name="Liu C."/>
            <person name="Arunkumar K.P."/>
            <person name="Nagaraju J."/>
            <person name="Zhang Y."/>
            <person name="Liu S."/>
            <person name="Labropoulou V."/>
            <person name="Swevers L."/>
            <person name="Tsitoura P."/>
            <person name="Iatrou K."/>
            <person name="Gopinathan K.P."/>
            <person name="Goldsmith M.R."/>
            <person name="Xia Q."/>
            <person name="Mita K."/>
        </authorList>
    </citation>
    <scope>NUCLEOTIDE SEQUENCE</scope>
</reference>